<organism evidence="1 2">
    <name type="scientific">Bathycoccus prasinos</name>
    <dbReference type="NCBI Taxonomy" id="41875"/>
    <lineage>
        <taxon>Eukaryota</taxon>
        <taxon>Viridiplantae</taxon>
        <taxon>Chlorophyta</taxon>
        <taxon>Mamiellophyceae</taxon>
        <taxon>Mamiellales</taxon>
        <taxon>Bathycoccaceae</taxon>
        <taxon>Bathycoccus</taxon>
    </lineage>
</organism>
<proteinExistence type="predicted"/>
<dbReference type="SUPFAM" id="SSF51556">
    <property type="entry name" value="Metallo-dependent hydrolases"/>
    <property type="match status" value="1"/>
</dbReference>
<dbReference type="STRING" id="41875.K8EFW0"/>
<dbReference type="GeneID" id="19015519"/>
<accession>K8EFW0</accession>
<evidence type="ECO:0000313" key="2">
    <source>
        <dbReference type="Proteomes" id="UP000198341"/>
    </source>
</evidence>
<dbReference type="InterPro" id="IPR050138">
    <property type="entry name" value="DHOase/Allantoinase_Hydrolase"/>
</dbReference>
<name>K8EFW0_9CHLO</name>
<gene>
    <name evidence="1" type="ORF">Bathy05g00150</name>
</gene>
<dbReference type="GO" id="GO:0004038">
    <property type="term" value="F:allantoinase activity"/>
    <property type="evidence" value="ECO:0007669"/>
    <property type="project" value="TreeGrafter"/>
</dbReference>
<dbReference type="PANTHER" id="PTHR43668">
    <property type="entry name" value="ALLANTOINASE"/>
    <property type="match status" value="1"/>
</dbReference>
<evidence type="ECO:0000313" key="1">
    <source>
        <dbReference type="EMBL" id="CCO16891.1"/>
    </source>
</evidence>
<dbReference type="Gene3D" id="3.20.20.140">
    <property type="entry name" value="Metal-dependent hydrolases"/>
    <property type="match status" value="1"/>
</dbReference>
<reference evidence="1 2" key="1">
    <citation type="submission" date="2011-10" db="EMBL/GenBank/DDBJ databases">
        <authorList>
            <person name="Genoscope - CEA"/>
        </authorList>
    </citation>
    <scope>NUCLEOTIDE SEQUENCE [LARGE SCALE GENOMIC DNA]</scope>
    <source>
        <strain evidence="1 2">RCC 1105</strain>
    </source>
</reference>
<dbReference type="PANTHER" id="PTHR43668:SF2">
    <property type="entry name" value="ALLANTOINASE"/>
    <property type="match status" value="1"/>
</dbReference>
<dbReference type="GO" id="GO:0006145">
    <property type="term" value="P:purine nucleobase catabolic process"/>
    <property type="evidence" value="ECO:0007669"/>
    <property type="project" value="TreeGrafter"/>
</dbReference>
<dbReference type="Proteomes" id="UP000198341">
    <property type="component" value="Chromosome 5"/>
</dbReference>
<dbReference type="RefSeq" id="XP_007513333.1">
    <property type="nucleotide sequence ID" value="XM_007513271.1"/>
</dbReference>
<keyword evidence="2" id="KW-1185">Reference proteome</keyword>
<sequence>MISSDHSPSPLDLKHVDSGDFIKAWGGISGLQLSLPLTWTKGKERGMTLSQFAGENKFYSAFCFSFCSFRFVFTSCEKGRETRDTVIDTHQ</sequence>
<dbReference type="EMBL" id="FO082274">
    <property type="protein sequence ID" value="CCO16891.1"/>
    <property type="molecule type" value="Genomic_DNA"/>
</dbReference>
<protein>
    <submittedName>
        <fullName evidence="1">Allantoinase</fullName>
    </submittedName>
</protein>
<dbReference type="OrthoDB" id="10258955at2759"/>
<dbReference type="AlphaFoldDB" id="K8EFW0"/>
<dbReference type="KEGG" id="bpg:Bathy05g00150"/>
<dbReference type="InterPro" id="IPR032466">
    <property type="entry name" value="Metal_Hydrolase"/>
</dbReference>
<dbReference type="GO" id="GO:0005737">
    <property type="term" value="C:cytoplasm"/>
    <property type="evidence" value="ECO:0007669"/>
    <property type="project" value="TreeGrafter"/>
</dbReference>